<keyword evidence="4 9" id="KW-0067">ATP-binding</keyword>
<dbReference type="OrthoDB" id="8524638at2"/>
<keyword evidence="6" id="KW-0046">Antibiotic resistance</keyword>
<dbReference type="Proteomes" id="UP000295367">
    <property type="component" value="Unassembled WGS sequence"/>
</dbReference>
<keyword evidence="10" id="KW-1185">Reference proteome</keyword>
<evidence type="ECO:0000256" key="3">
    <source>
        <dbReference type="ARBA" id="ARBA00022741"/>
    </source>
</evidence>
<feature type="domain" description="ABC transporter" evidence="8">
    <location>
        <begin position="6"/>
        <end position="228"/>
    </location>
</feature>
<keyword evidence="3" id="KW-0547">Nucleotide-binding</keyword>
<dbReference type="PROSITE" id="PS50893">
    <property type="entry name" value="ABC_TRANSPORTER_2"/>
    <property type="match status" value="1"/>
</dbReference>
<comment type="caution">
    <text evidence="9">The sequence shown here is derived from an EMBL/GenBank/DDBJ whole genome shotgun (WGS) entry which is preliminary data.</text>
</comment>
<dbReference type="FunFam" id="3.40.50.300:FF:000032">
    <property type="entry name" value="Export ABC transporter ATP-binding protein"/>
    <property type="match status" value="1"/>
</dbReference>
<dbReference type="GO" id="GO:0005524">
    <property type="term" value="F:ATP binding"/>
    <property type="evidence" value="ECO:0007669"/>
    <property type="project" value="UniProtKB-KW"/>
</dbReference>
<dbReference type="InterPro" id="IPR027417">
    <property type="entry name" value="P-loop_NTPase"/>
</dbReference>
<dbReference type="SMART" id="SM00382">
    <property type="entry name" value="AAA"/>
    <property type="match status" value="1"/>
</dbReference>
<evidence type="ECO:0000313" key="10">
    <source>
        <dbReference type="Proteomes" id="UP000295367"/>
    </source>
</evidence>
<dbReference type="AlphaFoldDB" id="A0A4R3XUQ2"/>
<evidence type="ECO:0000256" key="6">
    <source>
        <dbReference type="ARBA" id="ARBA00023251"/>
    </source>
</evidence>
<evidence type="ECO:0000256" key="7">
    <source>
        <dbReference type="ARBA" id="ARBA00038388"/>
    </source>
</evidence>
<dbReference type="PROSITE" id="PS00211">
    <property type="entry name" value="ABC_TRANSPORTER_1"/>
    <property type="match status" value="1"/>
</dbReference>
<dbReference type="EMBL" id="SMCO01000034">
    <property type="protein sequence ID" value="TCV79197.1"/>
    <property type="molecule type" value="Genomic_DNA"/>
</dbReference>
<name>A0A4R3XUQ2_9PROT</name>
<organism evidence="9 10">
    <name type="scientific">Sulfurirhabdus autotrophica</name>
    <dbReference type="NCBI Taxonomy" id="1706046"/>
    <lineage>
        <taxon>Bacteria</taxon>
        <taxon>Pseudomonadati</taxon>
        <taxon>Pseudomonadota</taxon>
        <taxon>Betaproteobacteria</taxon>
        <taxon>Nitrosomonadales</taxon>
        <taxon>Sulfuricellaceae</taxon>
        <taxon>Sulfurirhabdus</taxon>
    </lineage>
</organism>
<evidence type="ECO:0000256" key="2">
    <source>
        <dbReference type="ARBA" id="ARBA00022475"/>
    </source>
</evidence>
<protein>
    <submittedName>
        <fullName evidence="9">Putative ABC transport system ATP-binding protein</fullName>
    </submittedName>
</protein>
<dbReference type="GO" id="GO:0022857">
    <property type="term" value="F:transmembrane transporter activity"/>
    <property type="evidence" value="ECO:0007669"/>
    <property type="project" value="UniProtKB-ARBA"/>
</dbReference>
<keyword evidence="5" id="KW-0472">Membrane</keyword>
<dbReference type="GO" id="GO:0046677">
    <property type="term" value="P:response to antibiotic"/>
    <property type="evidence" value="ECO:0007669"/>
    <property type="project" value="UniProtKB-KW"/>
</dbReference>
<evidence type="ECO:0000259" key="8">
    <source>
        <dbReference type="PROSITE" id="PS50893"/>
    </source>
</evidence>
<evidence type="ECO:0000256" key="4">
    <source>
        <dbReference type="ARBA" id="ARBA00022840"/>
    </source>
</evidence>
<gene>
    <name evidence="9" type="ORF">EDC63_13419</name>
</gene>
<dbReference type="InterPro" id="IPR003439">
    <property type="entry name" value="ABC_transporter-like_ATP-bd"/>
</dbReference>
<dbReference type="Pfam" id="PF00005">
    <property type="entry name" value="ABC_tran"/>
    <property type="match status" value="1"/>
</dbReference>
<dbReference type="InterPro" id="IPR003593">
    <property type="entry name" value="AAA+_ATPase"/>
</dbReference>
<evidence type="ECO:0000256" key="5">
    <source>
        <dbReference type="ARBA" id="ARBA00022989"/>
    </source>
</evidence>
<evidence type="ECO:0000256" key="1">
    <source>
        <dbReference type="ARBA" id="ARBA00022448"/>
    </source>
</evidence>
<sequence>MADTVLSIENVTKVYGNGPAITEALKDVTLKVERGEWIAITGPSGHGKSTLLQLMGGLDHPTTGSVYLDNLDITCLSQSDLTSLRRYKIGFVFQFFNLLPHLSALENVQMALWLGGLSKNLISRGMDLLDQVGLANKAGNLPNALSGGQQQKVAIARALANNPEILLMDEPTGNLDSVSEADFLDLLQRLHSAGKTIVVVTHNQVVAGRAGRLVRVKDGKIEREEGHG</sequence>
<evidence type="ECO:0000313" key="9">
    <source>
        <dbReference type="EMBL" id="TCV79197.1"/>
    </source>
</evidence>
<dbReference type="GO" id="GO:0005886">
    <property type="term" value="C:plasma membrane"/>
    <property type="evidence" value="ECO:0007669"/>
    <property type="project" value="TreeGrafter"/>
</dbReference>
<dbReference type="GO" id="GO:0098796">
    <property type="term" value="C:membrane protein complex"/>
    <property type="evidence" value="ECO:0007669"/>
    <property type="project" value="UniProtKB-ARBA"/>
</dbReference>
<keyword evidence="2" id="KW-1003">Cell membrane</keyword>
<dbReference type="InterPro" id="IPR017911">
    <property type="entry name" value="MacB-like_ATP-bd"/>
</dbReference>
<dbReference type="InterPro" id="IPR017871">
    <property type="entry name" value="ABC_transporter-like_CS"/>
</dbReference>
<dbReference type="Gene3D" id="3.40.50.300">
    <property type="entry name" value="P-loop containing nucleotide triphosphate hydrolases"/>
    <property type="match status" value="1"/>
</dbReference>
<accession>A0A4R3XUQ2</accession>
<dbReference type="GO" id="GO:0016887">
    <property type="term" value="F:ATP hydrolysis activity"/>
    <property type="evidence" value="ECO:0007669"/>
    <property type="project" value="InterPro"/>
</dbReference>
<dbReference type="CDD" id="cd03255">
    <property type="entry name" value="ABC_MJ0796_LolCDE_FtsE"/>
    <property type="match status" value="1"/>
</dbReference>
<dbReference type="InterPro" id="IPR015854">
    <property type="entry name" value="ABC_transpr_LolD-like"/>
</dbReference>
<comment type="similarity">
    <text evidence="7">Belongs to the ABC transporter superfamily. Macrolide exporter (TC 3.A.1.122) family.</text>
</comment>
<keyword evidence="5" id="KW-1133">Transmembrane helix</keyword>
<keyword evidence="1" id="KW-0813">Transport</keyword>
<proteinExistence type="inferred from homology"/>
<dbReference type="RefSeq" id="WP_132920977.1">
    <property type="nucleotide sequence ID" value="NZ_SMCO01000034.1"/>
</dbReference>
<reference evidence="9 10" key="1">
    <citation type="submission" date="2019-03" db="EMBL/GenBank/DDBJ databases">
        <title>Genomic Encyclopedia of Type Strains, Phase IV (KMG-IV): sequencing the most valuable type-strain genomes for metagenomic binning, comparative biology and taxonomic classification.</title>
        <authorList>
            <person name="Goeker M."/>
        </authorList>
    </citation>
    <scope>NUCLEOTIDE SEQUENCE [LARGE SCALE GENOMIC DNA]</scope>
    <source>
        <strain evidence="9 10">DSM 100309</strain>
    </source>
</reference>
<keyword evidence="5" id="KW-0812">Transmembrane</keyword>
<dbReference type="PANTHER" id="PTHR24220:SF86">
    <property type="entry name" value="ABC TRANSPORTER ABCH.1"/>
    <property type="match status" value="1"/>
</dbReference>
<dbReference type="PANTHER" id="PTHR24220">
    <property type="entry name" value="IMPORT ATP-BINDING PROTEIN"/>
    <property type="match status" value="1"/>
</dbReference>
<dbReference type="SUPFAM" id="SSF52540">
    <property type="entry name" value="P-loop containing nucleoside triphosphate hydrolases"/>
    <property type="match status" value="1"/>
</dbReference>